<name>A0A392P307_9FABA</name>
<dbReference type="EMBL" id="LXQA010061571">
    <property type="protein sequence ID" value="MCI06357.1"/>
    <property type="molecule type" value="Genomic_DNA"/>
</dbReference>
<protein>
    <submittedName>
        <fullName evidence="1">ADP-ribosylation factor GTPase-activating protein AGD4-like</fullName>
    </submittedName>
</protein>
<dbReference type="Proteomes" id="UP000265520">
    <property type="component" value="Unassembled WGS sequence"/>
</dbReference>
<evidence type="ECO:0000313" key="2">
    <source>
        <dbReference type="Proteomes" id="UP000265520"/>
    </source>
</evidence>
<proteinExistence type="predicted"/>
<sequence length="59" mass="6473">KLAKRIQEYRTQAELDNTEPMLGADGTHPVGLHSFKSFEAGVQSATKGEASNLHFLVDM</sequence>
<dbReference type="AlphaFoldDB" id="A0A392P307"/>
<feature type="non-terminal residue" evidence="1">
    <location>
        <position position="1"/>
    </location>
</feature>
<reference evidence="1 2" key="1">
    <citation type="journal article" date="2018" name="Front. Plant Sci.">
        <title>Red Clover (Trifolium pratense) and Zigzag Clover (T. medium) - A Picture of Genomic Similarities and Differences.</title>
        <authorList>
            <person name="Dluhosova J."/>
            <person name="Istvanek J."/>
            <person name="Nedelnik J."/>
            <person name="Repkova J."/>
        </authorList>
    </citation>
    <scope>NUCLEOTIDE SEQUENCE [LARGE SCALE GENOMIC DNA]</scope>
    <source>
        <strain evidence="2">cv. 10/8</strain>
        <tissue evidence="1">Leaf</tissue>
    </source>
</reference>
<comment type="caution">
    <text evidence="1">The sequence shown here is derived from an EMBL/GenBank/DDBJ whole genome shotgun (WGS) entry which is preliminary data.</text>
</comment>
<gene>
    <name evidence="1" type="ORF">A2U01_0027416</name>
</gene>
<accession>A0A392P307</accession>
<evidence type="ECO:0000313" key="1">
    <source>
        <dbReference type="EMBL" id="MCI06357.1"/>
    </source>
</evidence>
<keyword evidence="2" id="KW-1185">Reference proteome</keyword>
<organism evidence="1 2">
    <name type="scientific">Trifolium medium</name>
    <dbReference type="NCBI Taxonomy" id="97028"/>
    <lineage>
        <taxon>Eukaryota</taxon>
        <taxon>Viridiplantae</taxon>
        <taxon>Streptophyta</taxon>
        <taxon>Embryophyta</taxon>
        <taxon>Tracheophyta</taxon>
        <taxon>Spermatophyta</taxon>
        <taxon>Magnoliopsida</taxon>
        <taxon>eudicotyledons</taxon>
        <taxon>Gunneridae</taxon>
        <taxon>Pentapetalae</taxon>
        <taxon>rosids</taxon>
        <taxon>fabids</taxon>
        <taxon>Fabales</taxon>
        <taxon>Fabaceae</taxon>
        <taxon>Papilionoideae</taxon>
        <taxon>50 kb inversion clade</taxon>
        <taxon>NPAAA clade</taxon>
        <taxon>Hologalegina</taxon>
        <taxon>IRL clade</taxon>
        <taxon>Trifolieae</taxon>
        <taxon>Trifolium</taxon>
    </lineage>
</organism>